<dbReference type="PANTHER" id="PTHR48090:SF1">
    <property type="entry name" value="PROPHAGE BACTOPRENOL GLUCOSYL TRANSFERASE HOMOLOG"/>
    <property type="match status" value="1"/>
</dbReference>
<protein>
    <submittedName>
        <fullName evidence="9">Glycosyltransferase family 2 protein</fullName>
        <ecNumber evidence="9">2.4.-.-</ecNumber>
    </submittedName>
</protein>
<accession>A0ABW0SZN9</accession>
<evidence type="ECO:0000256" key="5">
    <source>
        <dbReference type="ARBA" id="ARBA00022989"/>
    </source>
</evidence>
<evidence type="ECO:0000313" key="10">
    <source>
        <dbReference type="Proteomes" id="UP001596111"/>
    </source>
</evidence>
<keyword evidence="5 7" id="KW-1133">Transmembrane helix</keyword>
<keyword evidence="10" id="KW-1185">Reference proteome</keyword>
<comment type="caution">
    <text evidence="9">The sequence shown here is derived from an EMBL/GenBank/DDBJ whole genome shotgun (WGS) entry which is preliminary data.</text>
</comment>
<dbReference type="Gene3D" id="3.90.550.10">
    <property type="entry name" value="Spore Coat Polysaccharide Biosynthesis Protein SpsA, Chain A"/>
    <property type="match status" value="1"/>
</dbReference>
<dbReference type="Proteomes" id="UP001596111">
    <property type="component" value="Unassembled WGS sequence"/>
</dbReference>
<dbReference type="EMBL" id="JBHSNG010000013">
    <property type="protein sequence ID" value="MFC5582043.1"/>
    <property type="molecule type" value="Genomic_DNA"/>
</dbReference>
<evidence type="ECO:0000256" key="6">
    <source>
        <dbReference type="ARBA" id="ARBA00023136"/>
    </source>
</evidence>
<dbReference type="CDD" id="cd04187">
    <property type="entry name" value="DPM1_like_bac"/>
    <property type="match status" value="1"/>
</dbReference>
<evidence type="ECO:0000259" key="8">
    <source>
        <dbReference type="Pfam" id="PF00535"/>
    </source>
</evidence>
<name>A0ABW0SZN9_9GAMM</name>
<evidence type="ECO:0000256" key="7">
    <source>
        <dbReference type="SAM" id="Phobius"/>
    </source>
</evidence>
<dbReference type="SUPFAM" id="SSF53448">
    <property type="entry name" value="Nucleotide-diphospho-sugar transferases"/>
    <property type="match status" value="1"/>
</dbReference>
<feature type="transmembrane region" description="Helical" evidence="7">
    <location>
        <begin position="271"/>
        <end position="296"/>
    </location>
</feature>
<evidence type="ECO:0000256" key="3">
    <source>
        <dbReference type="ARBA" id="ARBA00022679"/>
    </source>
</evidence>
<evidence type="ECO:0000256" key="1">
    <source>
        <dbReference type="ARBA" id="ARBA00004141"/>
    </source>
</evidence>
<dbReference type="Pfam" id="PF00535">
    <property type="entry name" value="Glycos_transf_2"/>
    <property type="match status" value="1"/>
</dbReference>
<sequence length="320" mass="35527">MTAAESSKRPPLISVVMPAYNEEDTLGITFQRLEQTFADTSCEWELILVNDGSEDRTLQQATSYRPTTFRMVVVDLSRHFGKEAALSAGLRAASGDAVIPLDADLQDPPELLLEMIARWEKGAEVVVAKRSDRISDSWGKRVSARLFYRTFNMISDIHIPENVGDFRLMDRAVVDTINDLPENRRFMKGLFAWAGFRTEEMEYVRPARAAGQTKFNAFRLMGLAVEGVTSFSTAPLRLVTYVGGSVAIAAILYGTFIVMRTLVFGIDLPGFASVVSLVAFLSGIQLLGLGVVGEYVGRTYIESKSRPPYVIRKVYRSDAE</sequence>
<keyword evidence="3 9" id="KW-0808">Transferase</keyword>
<feature type="domain" description="Glycosyltransferase 2-like" evidence="8">
    <location>
        <begin position="14"/>
        <end position="175"/>
    </location>
</feature>
<gene>
    <name evidence="9" type="ORF">ACFPPB_13050</name>
</gene>
<dbReference type="EC" id="2.4.-.-" evidence="9"/>
<reference evidence="10" key="1">
    <citation type="journal article" date="2019" name="Int. J. Syst. Evol. Microbiol.">
        <title>The Global Catalogue of Microorganisms (GCM) 10K type strain sequencing project: providing services to taxonomists for standard genome sequencing and annotation.</title>
        <authorList>
            <consortium name="The Broad Institute Genomics Platform"/>
            <consortium name="The Broad Institute Genome Sequencing Center for Infectious Disease"/>
            <person name="Wu L."/>
            <person name="Ma J."/>
        </authorList>
    </citation>
    <scope>NUCLEOTIDE SEQUENCE [LARGE SCALE GENOMIC DNA]</scope>
    <source>
        <strain evidence="10">CGMCC 1.13587</strain>
    </source>
</reference>
<comment type="subcellular location">
    <subcellularLocation>
        <location evidence="1">Membrane</location>
        <topology evidence="1">Multi-pass membrane protein</topology>
    </subcellularLocation>
</comment>
<dbReference type="RefSeq" id="WP_377327750.1">
    <property type="nucleotide sequence ID" value="NZ_JBHSNG010000013.1"/>
</dbReference>
<evidence type="ECO:0000313" key="9">
    <source>
        <dbReference type="EMBL" id="MFC5582043.1"/>
    </source>
</evidence>
<dbReference type="InterPro" id="IPR050256">
    <property type="entry name" value="Glycosyltransferase_2"/>
</dbReference>
<dbReference type="InterPro" id="IPR029044">
    <property type="entry name" value="Nucleotide-diphossugar_trans"/>
</dbReference>
<evidence type="ECO:0000256" key="2">
    <source>
        <dbReference type="ARBA" id="ARBA00022676"/>
    </source>
</evidence>
<keyword evidence="4 7" id="KW-0812">Transmembrane</keyword>
<dbReference type="InterPro" id="IPR001173">
    <property type="entry name" value="Glyco_trans_2-like"/>
</dbReference>
<organism evidence="9 10">
    <name type="scientific">Rhodanobacter terrae</name>
    <dbReference type="NCBI Taxonomy" id="418647"/>
    <lineage>
        <taxon>Bacteria</taxon>
        <taxon>Pseudomonadati</taxon>
        <taxon>Pseudomonadota</taxon>
        <taxon>Gammaproteobacteria</taxon>
        <taxon>Lysobacterales</taxon>
        <taxon>Rhodanobacteraceae</taxon>
        <taxon>Rhodanobacter</taxon>
    </lineage>
</organism>
<proteinExistence type="predicted"/>
<dbReference type="GO" id="GO:0016757">
    <property type="term" value="F:glycosyltransferase activity"/>
    <property type="evidence" value="ECO:0007669"/>
    <property type="project" value="UniProtKB-KW"/>
</dbReference>
<feature type="transmembrane region" description="Helical" evidence="7">
    <location>
        <begin position="238"/>
        <end position="259"/>
    </location>
</feature>
<keyword evidence="2 9" id="KW-0328">Glycosyltransferase</keyword>
<dbReference type="PANTHER" id="PTHR48090">
    <property type="entry name" value="UNDECAPRENYL-PHOSPHATE 4-DEOXY-4-FORMAMIDO-L-ARABINOSE TRANSFERASE-RELATED"/>
    <property type="match status" value="1"/>
</dbReference>
<evidence type="ECO:0000256" key="4">
    <source>
        <dbReference type="ARBA" id="ARBA00022692"/>
    </source>
</evidence>
<keyword evidence="6 7" id="KW-0472">Membrane</keyword>